<keyword evidence="1" id="KW-0732">Signal</keyword>
<dbReference type="PROSITE" id="PS51257">
    <property type="entry name" value="PROKAR_LIPOPROTEIN"/>
    <property type="match status" value="1"/>
</dbReference>
<organism evidence="2 3">
    <name type="scientific">Bartonella apihabitans</name>
    <dbReference type="NCBI Taxonomy" id="2750929"/>
    <lineage>
        <taxon>Bacteria</taxon>
        <taxon>Pseudomonadati</taxon>
        <taxon>Pseudomonadota</taxon>
        <taxon>Alphaproteobacteria</taxon>
        <taxon>Hyphomicrobiales</taxon>
        <taxon>Bartonellaceae</taxon>
        <taxon>Bartonella</taxon>
    </lineage>
</organism>
<gene>
    <name evidence="2" type="ORF">BBC0178_016900</name>
</gene>
<sequence>MNRKIVLLLCLSSLSVFSGCGVFKDGYVDHGPPSRAAWFQKPGATPEEISEASDKCEERYPDDPKLDPNVRQNNIFKQRFCMEDQGYFPKSGTRAIDACKNFHNPKVPICEARGAYN</sequence>
<evidence type="ECO:0000256" key="1">
    <source>
        <dbReference type="SAM" id="SignalP"/>
    </source>
</evidence>
<keyword evidence="3" id="KW-1185">Reference proteome</keyword>
<dbReference type="RefSeq" id="WP_078039821.1">
    <property type="nucleotide sequence ID" value="NZ_CP015820.1"/>
</dbReference>
<dbReference type="EMBL" id="CP015820">
    <property type="protein sequence ID" value="AQT43143.1"/>
    <property type="molecule type" value="Genomic_DNA"/>
</dbReference>
<feature type="signal peptide" evidence="1">
    <location>
        <begin position="1"/>
        <end position="18"/>
    </location>
</feature>
<evidence type="ECO:0000313" key="2">
    <source>
        <dbReference type="EMBL" id="AQT43143.1"/>
    </source>
</evidence>
<feature type="chain" id="PRO_5012165667" description="Lipoprotein" evidence="1">
    <location>
        <begin position="19"/>
        <end position="117"/>
    </location>
</feature>
<proteinExistence type="predicted"/>
<reference evidence="2 3" key="1">
    <citation type="submission" date="2016-11" db="EMBL/GenBank/DDBJ databases">
        <title>Comparative genomics of Bartonella apis.</title>
        <authorList>
            <person name="Engel P."/>
        </authorList>
    </citation>
    <scope>NUCLEOTIDE SEQUENCE [LARGE SCALE GENOMIC DNA]</scope>
    <source>
        <strain evidence="2 3">BBC0178</strain>
    </source>
</reference>
<evidence type="ECO:0000313" key="3">
    <source>
        <dbReference type="Proteomes" id="UP000189660"/>
    </source>
</evidence>
<accession>A0A1U9MCT1</accession>
<evidence type="ECO:0008006" key="4">
    <source>
        <dbReference type="Google" id="ProtNLM"/>
    </source>
</evidence>
<name>A0A1U9MCT1_9HYPH</name>
<protein>
    <recommendedName>
        <fullName evidence="4">Lipoprotein</fullName>
    </recommendedName>
</protein>
<dbReference type="KEGG" id="bapa:BBC0178_016900"/>
<dbReference type="Proteomes" id="UP000189660">
    <property type="component" value="Chromosome"/>
</dbReference>
<dbReference type="AlphaFoldDB" id="A0A1U9MCT1"/>